<dbReference type="GO" id="GO:0005737">
    <property type="term" value="C:cytoplasm"/>
    <property type="evidence" value="ECO:0007669"/>
    <property type="project" value="UniProtKB-SubCell"/>
</dbReference>
<keyword evidence="1" id="KW-0653">Protein transport</keyword>
<evidence type="ECO:0000259" key="2">
    <source>
        <dbReference type="PROSITE" id="PS50177"/>
    </source>
</evidence>
<evidence type="ECO:0000313" key="3">
    <source>
        <dbReference type="EMBL" id="KAF7777831.1"/>
    </source>
</evidence>
<dbReference type="GO" id="GO:0006913">
    <property type="term" value="P:nucleocytoplasmic transport"/>
    <property type="evidence" value="ECO:0007669"/>
    <property type="project" value="UniProtKB-UniRule"/>
</dbReference>
<comment type="caution">
    <text evidence="3">The sequence shown here is derived from an EMBL/GenBank/DDBJ whole genome shotgun (WGS) entry which is preliminary data.</text>
</comment>
<dbReference type="InterPro" id="IPR045875">
    <property type="entry name" value="NTF2"/>
</dbReference>
<keyword evidence="1" id="KW-0813">Transport</keyword>
<accession>A0A8H7KI49</accession>
<protein>
    <recommendedName>
        <fullName evidence="1">Nuclear transport factor 2</fullName>
        <shortName evidence="1">NTF-2</shortName>
    </recommendedName>
</protein>
<name>A0A8H7KI49_AGABI</name>
<dbReference type="GO" id="GO:0015031">
    <property type="term" value="P:protein transport"/>
    <property type="evidence" value="ECO:0007669"/>
    <property type="project" value="UniProtKB-KW"/>
</dbReference>
<organism evidence="3 4">
    <name type="scientific">Agaricus bisporus var. burnettii</name>
    <dbReference type="NCBI Taxonomy" id="192524"/>
    <lineage>
        <taxon>Eukaryota</taxon>
        <taxon>Fungi</taxon>
        <taxon>Dikarya</taxon>
        <taxon>Basidiomycota</taxon>
        <taxon>Agaricomycotina</taxon>
        <taxon>Agaricomycetes</taxon>
        <taxon>Agaricomycetidae</taxon>
        <taxon>Agaricales</taxon>
        <taxon>Agaricineae</taxon>
        <taxon>Agaricaceae</taxon>
        <taxon>Agaricus</taxon>
    </lineage>
</organism>
<gene>
    <name evidence="3" type="ORF">Agabi119p4_3903</name>
</gene>
<dbReference type="GO" id="GO:0005634">
    <property type="term" value="C:nucleus"/>
    <property type="evidence" value="ECO:0007669"/>
    <property type="project" value="UniProtKB-SubCell"/>
</dbReference>
<keyword evidence="1" id="KW-0539">Nucleus</keyword>
<dbReference type="Pfam" id="PF02136">
    <property type="entry name" value="NTF2"/>
    <property type="match status" value="1"/>
</dbReference>
<evidence type="ECO:0000313" key="4">
    <source>
        <dbReference type="Proteomes" id="UP000629468"/>
    </source>
</evidence>
<dbReference type="AlphaFoldDB" id="A0A8H7KI49"/>
<dbReference type="SUPFAM" id="SSF54427">
    <property type="entry name" value="NTF2-like"/>
    <property type="match status" value="1"/>
</dbReference>
<dbReference type="InterPro" id="IPR032710">
    <property type="entry name" value="NTF2-like_dom_sf"/>
</dbReference>
<sequence length="123" mass="14348">MIDSDLIYQFIRFYYSGFNEKRADLADIYGDDSKLIWEGTRVVGKAAIIEKLTSLPYKFKHKINKTDIHSMDNNNLTIVITGLLLIDDDTTPLHFSQVFILEQIEHSFRVQYEVFRLHYGGDV</sequence>
<reference evidence="3 4" key="1">
    <citation type="journal article" name="Sci. Rep.">
        <title>Telomere-to-telomere assembled and centromere annotated genomes of the two main subspecies of the button mushroom Agaricus bisporus reveal especially polymorphic chromosome ends.</title>
        <authorList>
            <person name="Sonnenberg A.S.M."/>
            <person name="Sedaghat-Telgerd N."/>
            <person name="Lavrijssen B."/>
            <person name="Ohm R.A."/>
            <person name="Hendrickx P.M."/>
            <person name="Scholtmeijer K."/>
            <person name="Baars J.J.P."/>
            <person name="van Peer A."/>
        </authorList>
    </citation>
    <scope>NUCLEOTIDE SEQUENCE [LARGE SCALE GENOMIC DNA]</scope>
    <source>
        <strain evidence="3 4">H119_p4</strain>
    </source>
</reference>
<dbReference type="Gene3D" id="3.10.450.50">
    <property type="match status" value="1"/>
</dbReference>
<dbReference type="InterPro" id="IPR002075">
    <property type="entry name" value="NTF2_dom"/>
</dbReference>
<dbReference type="InterPro" id="IPR018222">
    <property type="entry name" value="Nuclear_transport_factor_2_euk"/>
</dbReference>
<evidence type="ECO:0000256" key="1">
    <source>
        <dbReference type="RuleBase" id="RU369002"/>
    </source>
</evidence>
<comment type="function">
    <text evidence="1">Has a role in nuclear-cytoplasmic transport of proteins and mRNAs.</text>
</comment>
<dbReference type="PROSITE" id="PS50177">
    <property type="entry name" value="NTF2_DOMAIN"/>
    <property type="match status" value="1"/>
</dbReference>
<feature type="domain" description="NTF2" evidence="2">
    <location>
        <begin position="6"/>
        <end position="117"/>
    </location>
</feature>
<dbReference type="PANTHER" id="PTHR12612">
    <property type="entry name" value="NUCLEAR TRANSPORT FACTOR 2"/>
    <property type="match status" value="1"/>
</dbReference>
<comment type="subcellular location">
    <subcellularLocation>
        <location evidence="1">Cytoplasm</location>
    </subcellularLocation>
    <subcellularLocation>
        <location evidence="1">Nucleus</location>
    </subcellularLocation>
</comment>
<dbReference type="GO" id="GO:0051028">
    <property type="term" value="P:mRNA transport"/>
    <property type="evidence" value="ECO:0007669"/>
    <property type="project" value="UniProtKB-UniRule"/>
</dbReference>
<keyword evidence="1" id="KW-0963">Cytoplasm</keyword>
<dbReference type="EMBL" id="JABXXO010000005">
    <property type="protein sequence ID" value="KAF7777831.1"/>
    <property type="molecule type" value="Genomic_DNA"/>
</dbReference>
<proteinExistence type="predicted"/>
<dbReference type="CDD" id="cd00780">
    <property type="entry name" value="NTF2"/>
    <property type="match status" value="1"/>
</dbReference>
<dbReference type="Proteomes" id="UP000629468">
    <property type="component" value="Unassembled WGS sequence"/>
</dbReference>